<keyword evidence="1" id="KW-0812">Transmembrane</keyword>
<evidence type="ECO:0000256" key="1">
    <source>
        <dbReference type="SAM" id="Phobius"/>
    </source>
</evidence>
<dbReference type="EMBL" id="JH604633">
    <property type="protein sequence ID" value="EHY66949.1"/>
    <property type="molecule type" value="Genomic_DNA"/>
</dbReference>
<organism evidence="2">
    <name type="scientific">Nematocida ausubeli (strain ATCC PRA-371 / ERTm2)</name>
    <name type="common">Nematode killer fungus</name>
    <dbReference type="NCBI Taxonomy" id="1913371"/>
    <lineage>
        <taxon>Eukaryota</taxon>
        <taxon>Fungi</taxon>
        <taxon>Fungi incertae sedis</taxon>
        <taxon>Microsporidia</taxon>
        <taxon>Nematocida</taxon>
    </lineage>
</organism>
<sequence>MHSQCAHVSVPYTHTHTYILLCLLSGPFVHLFVPLTTLINITQFPLVDLFVCSCSLYIRTLSSFCSFLYLTTFSLISFILPIYSTENTLIF</sequence>
<keyword evidence="1" id="KW-1133">Transmembrane helix</keyword>
<protein>
    <submittedName>
        <fullName evidence="2">Uncharacterized protein</fullName>
    </submittedName>
</protein>
<accession>H8ZAG8</accession>
<evidence type="ECO:0000313" key="2">
    <source>
        <dbReference type="EMBL" id="EHY66949.1"/>
    </source>
</evidence>
<dbReference type="AlphaFoldDB" id="H8ZAG8"/>
<dbReference type="Proteomes" id="UP000005622">
    <property type="component" value="Unassembled WGS sequence"/>
</dbReference>
<gene>
    <name evidence="2" type="ORF">NERG_00589</name>
</gene>
<dbReference type="HOGENOM" id="CLU_2427557_0_0_1"/>
<keyword evidence="1" id="KW-0472">Membrane</keyword>
<feature type="transmembrane region" description="Helical" evidence="1">
    <location>
        <begin position="18"/>
        <end position="41"/>
    </location>
</feature>
<name>H8ZAG8_NEMA1</name>
<proteinExistence type="predicted"/>
<reference evidence="2" key="1">
    <citation type="submission" date="2011-03" db="EMBL/GenBank/DDBJ databases">
        <title>The Genome Sequence of Nematocida sp1 strain ERTm2.</title>
        <authorList>
            <consortium name="The Broad Institute Genome Sequencing Platform"/>
            <consortium name="The Broad Institute Genome Sequencing Center for Infectious Disease"/>
            <person name="Cuomo C."/>
            <person name="Troemel E."/>
            <person name="Young S.K."/>
            <person name="Zeng Q."/>
            <person name="Gargeya S."/>
            <person name="Fitzgerald M."/>
            <person name="Haas B."/>
            <person name="Abouelleil A."/>
            <person name="Alvarado L."/>
            <person name="Arachchi H.M."/>
            <person name="Berlin A."/>
            <person name="Brown A."/>
            <person name="Chapman S.B."/>
            <person name="Chen Z."/>
            <person name="Dunbar C."/>
            <person name="Freedman E."/>
            <person name="Gearin G."/>
            <person name="Gellesch M."/>
            <person name="Goldberg J."/>
            <person name="Griggs A."/>
            <person name="Gujja S."/>
            <person name="Heilman E.R."/>
            <person name="Heiman D."/>
            <person name="Howarth C."/>
            <person name="Larson L."/>
            <person name="Lui A."/>
            <person name="MacDonald P.J.P."/>
            <person name="Mehta T."/>
            <person name="Montmayeur A."/>
            <person name="Murphy C."/>
            <person name="Neiman D."/>
            <person name="Pearson M."/>
            <person name="Priest M."/>
            <person name="Roberts A."/>
            <person name="Saif S."/>
            <person name="Shea T."/>
            <person name="Shenoy N."/>
            <person name="Sisk P."/>
            <person name="Stolte C."/>
            <person name="Sykes S."/>
            <person name="White J."/>
            <person name="Yandava C."/>
            <person name="Wortman J."/>
            <person name="Nusbaum C."/>
            <person name="Birren B."/>
        </authorList>
    </citation>
    <scope>NUCLEOTIDE SEQUENCE</scope>
    <source>
        <strain evidence="2">ERTm2</strain>
    </source>
</reference>
<feature type="transmembrane region" description="Helical" evidence="1">
    <location>
        <begin position="61"/>
        <end position="83"/>
    </location>
</feature>